<dbReference type="EMBL" id="FUYB01000044">
    <property type="protein sequence ID" value="SKA97365.1"/>
    <property type="molecule type" value="Genomic_DNA"/>
</dbReference>
<evidence type="ECO:0000313" key="4">
    <source>
        <dbReference type="Proteomes" id="UP000190460"/>
    </source>
</evidence>
<reference evidence="3 4" key="1">
    <citation type="submission" date="2017-02" db="EMBL/GenBank/DDBJ databases">
        <authorList>
            <person name="Peterson S.W."/>
        </authorList>
    </citation>
    <scope>NUCLEOTIDE SEQUENCE [LARGE SCALE GENOMIC DNA]</scope>
    <source>
        <strain evidence="3 4">ATCC 49788</strain>
    </source>
</reference>
<dbReference type="InterPro" id="IPR000525">
    <property type="entry name" value="Initiator_Rep_WH1"/>
</dbReference>
<dbReference type="AlphaFoldDB" id="A0A1T4Y7V3"/>
<dbReference type="InterPro" id="IPR036390">
    <property type="entry name" value="WH_DNA-bd_sf"/>
</dbReference>
<dbReference type="RefSeq" id="WP_078924386.1">
    <property type="nucleotide sequence ID" value="NZ_FUYB01000044.1"/>
</dbReference>
<dbReference type="Gene3D" id="1.10.10.10">
    <property type="entry name" value="Winged helix-like DNA-binding domain superfamily/Winged helix DNA-binding domain"/>
    <property type="match status" value="2"/>
</dbReference>
<accession>A0A1T4Y7V3</accession>
<dbReference type="GO" id="GO:0006270">
    <property type="term" value="P:DNA replication initiation"/>
    <property type="evidence" value="ECO:0007669"/>
    <property type="project" value="InterPro"/>
</dbReference>
<sequence>MATKEHKQQVSIANDLIKSAQGLNIGEKRLLMLAVSKLDSKIKPSIQGAAVSISVAEMVEMFGLNSDKAYQEAKKAAEGIMKRQIRIKPNNADSELIQWVGKSKYNKGEGWILVEFYYGLFPYLFELKSHFTSYRLSRASGLQSVYSWRLFELLMQFKKTGLLNILIDDFHHSLETPKTYHADFSLLKARVIEPAVKEIREKDGLAVEWEAIKAGRKVKALKFTFPTEQQLSLDTHPKALNSANTPRTEQGAKTKKGAKQEIEAFLSLSETKSRLQSAKELARLAKVPAETYLTEKDRASIAHYELTI</sequence>
<dbReference type="Pfam" id="PF01051">
    <property type="entry name" value="Rep3_N"/>
    <property type="match status" value="1"/>
</dbReference>
<proteinExistence type="inferred from homology"/>
<dbReference type="Proteomes" id="UP000190460">
    <property type="component" value="Unassembled WGS sequence"/>
</dbReference>
<organism evidence="3 4">
    <name type="scientific">Thiothrix eikelboomii</name>
    <dbReference type="NCBI Taxonomy" id="92487"/>
    <lineage>
        <taxon>Bacteria</taxon>
        <taxon>Pseudomonadati</taxon>
        <taxon>Pseudomonadota</taxon>
        <taxon>Gammaproteobacteria</taxon>
        <taxon>Thiotrichales</taxon>
        <taxon>Thiotrichaceae</taxon>
        <taxon>Thiothrix</taxon>
    </lineage>
</organism>
<dbReference type="OrthoDB" id="5624196at2"/>
<evidence type="ECO:0000259" key="2">
    <source>
        <dbReference type="Pfam" id="PF01051"/>
    </source>
</evidence>
<evidence type="ECO:0000313" key="3">
    <source>
        <dbReference type="EMBL" id="SKA97365.1"/>
    </source>
</evidence>
<dbReference type="STRING" id="92487.SAMN02745130_03984"/>
<feature type="domain" description="Initiator Rep protein WH1" evidence="2">
    <location>
        <begin position="12"/>
        <end position="155"/>
    </location>
</feature>
<dbReference type="GO" id="GO:0003887">
    <property type="term" value="F:DNA-directed DNA polymerase activity"/>
    <property type="evidence" value="ECO:0007669"/>
    <property type="project" value="InterPro"/>
</dbReference>
<protein>
    <submittedName>
        <fullName evidence="3">Initiator Replication protein</fullName>
    </submittedName>
</protein>
<dbReference type="SUPFAM" id="SSF46785">
    <property type="entry name" value="Winged helix' DNA-binding domain"/>
    <property type="match status" value="2"/>
</dbReference>
<gene>
    <name evidence="3" type="ORF">SAMN02745130_03984</name>
</gene>
<name>A0A1T4Y7V3_9GAMM</name>
<dbReference type="InterPro" id="IPR036388">
    <property type="entry name" value="WH-like_DNA-bd_sf"/>
</dbReference>
<evidence type="ECO:0000256" key="1">
    <source>
        <dbReference type="ARBA" id="ARBA00038283"/>
    </source>
</evidence>
<dbReference type="Pfam" id="PF21205">
    <property type="entry name" value="Rep3_C"/>
    <property type="match status" value="1"/>
</dbReference>
<keyword evidence="4" id="KW-1185">Reference proteome</keyword>
<comment type="similarity">
    <text evidence="1">Belongs to the initiator RepB protein family.</text>
</comment>